<organism evidence="4 5">
    <name type="scientific">Thelohanellus kitauei</name>
    <name type="common">Myxosporean</name>
    <dbReference type="NCBI Taxonomy" id="669202"/>
    <lineage>
        <taxon>Eukaryota</taxon>
        <taxon>Metazoa</taxon>
        <taxon>Cnidaria</taxon>
        <taxon>Myxozoa</taxon>
        <taxon>Myxosporea</taxon>
        <taxon>Bivalvulida</taxon>
        <taxon>Platysporina</taxon>
        <taxon>Myxobolidae</taxon>
        <taxon>Thelohanellus</taxon>
    </lineage>
</organism>
<dbReference type="InterPro" id="IPR038717">
    <property type="entry name" value="Tc1-like_DDE_dom"/>
</dbReference>
<dbReference type="Proteomes" id="UP000031668">
    <property type="component" value="Unassembled WGS sequence"/>
</dbReference>
<comment type="caution">
    <text evidence="4">The sequence shown here is derived from an EMBL/GenBank/DDBJ whole genome shotgun (WGS) entry which is preliminary data.</text>
</comment>
<feature type="domain" description="Tc1-like transposase DDE" evidence="3">
    <location>
        <begin position="151"/>
        <end position="282"/>
    </location>
</feature>
<keyword evidence="1" id="KW-0563">Paired box</keyword>
<evidence type="ECO:0000256" key="1">
    <source>
        <dbReference type="ARBA" id="ARBA00022724"/>
    </source>
</evidence>
<dbReference type="InterPro" id="IPR001523">
    <property type="entry name" value="Paired_dom"/>
</dbReference>
<dbReference type="InterPro" id="IPR036397">
    <property type="entry name" value="RNaseH_sf"/>
</dbReference>
<dbReference type="Gene3D" id="1.10.10.10">
    <property type="entry name" value="Winged helix-like DNA-binding domain superfamily/Winged helix DNA-binding domain"/>
    <property type="match status" value="1"/>
</dbReference>
<dbReference type="NCBIfam" id="NF033545">
    <property type="entry name" value="transpos_IS630"/>
    <property type="match status" value="1"/>
</dbReference>
<proteinExistence type="predicted"/>
<feature type="domain" description="Paired" evidence="2">
    <location>
        <begin position="16"/>
        <end position="93"/>
    </location>
</feature>
<dbReference type="Gene3D" id="3.30.420.10">
    <property type="entry name" value="Ribonuclease H-like superfamily/Ribonuclease H"/>
    <property type="match status" value="1"/>
</dbReference>
<evidence type="ECO:0000259" key="3">
    <source>
        <dbReference type="Pfam" id="PF13358"/>
    </source>
</evidence>
<dbReference type="AlphaFoldDB" id="A0A0C2I7H8"/>
<reference evidence="4 5" key="1">
    <citation type="journal article" date="2014" name="Genome Biol. Evol.">
        <title>The genome of the myxosporean Thelohanellus kitauei shows adaptations to nutrient acquisition within its fish host.</title>
        <authorList>
            <person name="Yang Y."/>
            <person name="Xiong J."/>
            <person name="Zhou Z."/>
            <person name="Huo F."/>
            <person name="Miao W."/>
            <person name="Ran C."/>
            <person name="Liu Y."/>
            <person name="Zhang J."/>
            <person name="Feng J."/>
            <person name="Wang M."/>
            <person name="Wang M."/>
            <person name="Wang L."/>
            <person name="Yao B."/>
        </authorList>
    </citation>
    <scope>NUCLEOTIDE SEQUENCE [LARGE SCALE GENOMIC DNA]</scope>
    <source>
        <strain evidence="4">Wuqing</strain>
    </source>
</reference>
<dbReference type="OMA" id="ENAVIYM"/>
<dbReference type="InterPro" id="IPR047655">
    <property type="entry name" value="Transpos_IS630-like"/>
</dbReference>
<name>A0A0C2I7H8_THEKT</name>
<dbReference type="OrthoDB" id="5977738at2759"/>
<dbReference type="EMBL" id="JWZT01005375">
    <property type="protein sequence ID" value="KII61158.1"/>
    <property type="molecule type" value="Genomic_DNA"/>
</dbReference>
<dbReference type="SUPFAM" id="SSF46689">
    <property type="entry name" value="Homeodomain-like"/>
    <property type="match status" value="1"/>
</dbReference>
<accession>A0A0C2I7H8</accession>
<dbReference type="GO" id="GO:0003677">
    <property type="term" value="F:DNA binding"/>
    <property type="evidence" value="ECO:0007669"/>
    <property type="project" value="InterPro"/>
</dbReference>
<sequence length="328" mass="37978">MNTSKVEISQDLRDIIMTGSEGKSRRNVSRILGIPRTTVNKIVEKFNTTGSSQAGARGGARRTILNEEIKESIKKLIDDNSTTSIEKIQNNLELNTVSLTTICRWVHDMGYTYKITRPVHEKRNDETTKLIRREYVRWYNSNDPYYKIRNLINIDESPFNICMFRSHGWAPKSKTPNPVVKSRSQNVTMIVAVNGLNIVHCEAICSSVNGEIFEQFMNEVKRIIGNEEEFTFILDNVNFHHSKDYTEGTNHKIHFLPPYSAFLNPCEEVFSQLKSRVRRDSPPRGTDDLLQRMRESCTSVTQQNLSNYIRHSESFFEDCLFLRDITRN</sequence>
<protein>
    <recommendedName>
        <fullName evidence="6">Tc1-like transposase DDE domain-containing protein</fullName>
    </recommendedName>
</protein>
<keyword evidence="5" id="KW-1185">Reference proteome</keyword>
<dbReference type="InterPro" id="IPR036388">
    <property type="entry name" value="WH-like_DNA-bd_sf"/>
</dbReference>
<dbReference type="GO" id="GO:0006355">
    <property type="term" value="P:regulation of DNA-templated transcription"/>
    <property type="evidence" value="ECO:0007669"/>
    <property type="project" value="InterPro"/>
</dbReference>
<evidence type="ECO:0000313" key="5">
    <source>
        <dbReference type="Proteomes" id="UP000031668"/>
    </source>
</evidence>
<dbReference type="PANTHER" id="PTHR46564">
    <property type="entry name" value="TRANSPOSASE"/>
    <property type="match status" value="1"/>
</dbReference>
<evidence type="ECO:0008006" key="6">
    <source>
        <dbReference type="Google" id="ProtNLM"/>
    </source>
</evidence>
<evidence type="ECO:0000313" key="4">
    <source>
        <dbReference type="EMBL" id="KII61158.1"/>
    </source>
</evidence>
<evidence type="ECO:0000259" key="2">
    <source>
        <dbReference type="Pfam" id="PF00292"/>
    </source>
</evidence>
<dbReference type="PANTHER" id="PTHR46564:SF1">
    <property type="entry name" value="TRANSPOSASE"/>
    <property type="match status" value="1"/>
</dbReference>
<dbReference type="Pfam" id="PF13358">
    <property type="entry name" value="DDE_3"/>
    <property type="match status" value="1"/>
</dbReference>
<gene>
    <name evidence="4" type="ORF">RF11_16441</name>
</gene>
<dbReference type="InterPro" id="IPR009057">
    <property type="entry name" value="Homeodomain-like_sf"/>
</dbReference>
<dbReference type="Pfam" id="PF00292">
    <property type="entry name" value="PAX"/>
    <property type="match status" value="1"/>
</dbReference>